<dbReference type="PROSITE" id="PS50932">
    <property type="entry name" value="HTH_LACI_2"/>
    <property type="match status" value="1"/>
</dbReference>
<keyword evidence="2" id="KW-0238">DNA-binding</keyword>
<evidence type="ECO:0000256" key="1">
    <source>
        <dbReference type="ARBA" id="ARBA00023015"/>
    </source>
</evidence>
<reference evidence="6 7" key="1">
    <citation type="submission" date="2023-07" db="EMBL/GenBank/DDBJ databases">
        <title>Sorghum-associated microbial communities from plants grown in Nebraska, USA.</title>
        <authorList>
            <person name="Schachtman D."/>
        </authorList>
    </citation>
    <scope>NUCLEOTIDE SEQUENCE [LARGE SCALE GENOMIC DNA]</scope>
    <source>
        <strain evidence="6 7">DS1027</strain>
    </source>
</reference>
<evidence type="ECO:0000313" key="7">
    <source>
        <dbReference type="Proteomes" id="UP001184150"/>
    </source>
</evidence>
<dbReference type="Gene3D" id="3.40.50.2300">
    <property type="match status" value="2"/>
</dbReference>
<protein>
    <submittedName>
        <fullName evidence="6">LacI family transcriptional regulator</fullName>
    </submittedName>
</protein>
<name>A0ABU1MQ50_9SPHN</name>
<dbReference type="PANTHER" id="PTHR30146:SF153">
    <property type="entry name" value="LACTOSE OPERON REPRESSOR"/>
    <property type="match status" value="1"/>
</dbReference>
<dbReference type="Proteomes" id="UP001184150">
    <property type="component" value="Unassembled WGS sequence"/>
</dbReference>
<dbReference type="PRINTS" id="PR00036">
    <property type="entry name" value="HTHLACI"/>
</dbReference>
<dbReference type="Pfam" id="PF00356">
    <property type="entry name" value="LacI"/>
    <property type="match status" value="1"/>
</dbReference>
<dbReference type="InterPro" id="IPR000843">
    <property type="entry name" value="HTH_LacI"/>
</dbReference>
<feature type="domain" description="HTH lacI-type" evidence="5">
    <location>
        <begin position="23"/>
        <end position="77"/>
    </location>
</feature>
<dbReference type="Gene3D" id="1.10.260.40">
    <property type="entry name" value="lambda repressor-like DNA-binding domains"/>
    <property type="match status" value="1"/>
</dbReference>
<dbReference type="EMBL" id="JAVDRD010000008">
    <property type="protein sequence ID" value="MDR6512278.1"/>
    <property type="molecule type" value="Genomic_DNA"/>
</dbReference>
<dbReference type="SUPFAM" id="SSF53822">
    <property type="entry name" value="Periplasmic binding protein-like I"/>
    <property type="match status" value="1"/>
</dbReference>
<evidence type="ECO:0000256" key="4">
    <source>
        <dbReference type="SAM" id="MobiDB-lite"/>
    </source>
</evidence>
<evidence type="ECO:0000256" key="3">
    <source>
        <dbReference type="ARBA" id="ARBA00023163"/>
    </source>
</evidence>
<dbReference type="InterPro" id="IPR028082">
    <property type="entry name" value="Peripla_BP_I"/>
</dbReference>
<dbReference type="CDD" id="cd01392">
    <property type="entry name" value="HTH_LacI"/>
    <property type="match status" value="1"/>
</dbReference>
<gene>
    <name evidence="6" type="ORF">J2792_003161</name>
</gene>
<dbReference type="PROSITE" id="PS00356">
    <property type="entry name" value="HTH_LACI_1"/>
    <property type="match status" value="1"/>
</dbReference>
<organism evidence="6 7">
    <name type="scientific">Novosphingobium capsulatum</name>
    <dbReference type="NCBI Taxonomy" id="13688"/>
    <lineage>
        <taxon>Bacteria</taxon>
        <taxon>Pseudomonadati</taxon>
        <taxon>Pseudomonadota</taxon>
        <taxon>Alphaproteobacteria</taxon>
        <taxon>Sphingomonadales</taxon>
        <taxon>Sphingomonadaceae</taxon>
        <taxon>Novosphingobium</taxon>
    </lineage>
</organism>
<proteinExistence type="predicted"/>
<comment type="caution">
    <text evidence="6">The sequence shown here is derived from an EMBL/GenBank/DDBJ whole genome shotgun (WGS) entry which is preliminary data.</text>
</comment>
<feature type="region of interest" description="Disordered" evidence="4">
    <location>
        <begin position="1"/>
        <end position="21"/>
    </location>
</feature>
<dbReference type="InterPro" id="IPR046335">
    <property type="entry name" value="LacI/GalR-like_sensor"/>
</dbReference>
<evidence type="ECO:0000256" key="2">
    <source>
        <dbReference type="ARBA" id="ARBA00023125"/>
    </source>
</evidence>
<evidence type="ECO:0000313" key="6">
    <source>
        <dbReference type="EMBL" id="MDR6512278.1"/>
    </source>
</evidence>
<keyword evidence="7" id="KW-1185">Reference proteome</keyword>
<feature type="region of interest" description="Disordered" evidence="4">
    <location>
        <begin position="335"/>
        <end position="354"/>
    </location>
</feature>
<evidence type="ECO:0000259" key="5">
    <source>
        <dbReference type="PROSITE" id="PS50932"/>
    </source>
</evidence>
<dbReference type="SMART" id="SM00354">
    <property type="entry name" value="HTH_LACI"/>
    <property type="match status" value="1"/>
</dbReference>
<dbReference type="PANTHER" id="PTHR30146">
    <property type="entry name" value="LACI-RELATED TRANSCRIPTIONAL REPRESSOR"/>
    <property type="match status" value="1"/>
</dbReference>
<dbReference type="Pfam" id="PF13377">
    <property type="entry name" value="Peripla_BP_3"/>
    <property type="match status" value="1"/>
</dbReference>
<accession>A0ABU1MQ50</accession>
<dbReference type="SUPFAM" id="SSF47413">
    <property type="entry name" value="lambda repressor-like DNA-binding domains"/>
    <property type="match status" value="1"/>
</dbReference>
<keyword evidence="1" id="KW-0805">Transcription regulation</keyword>
<sequence length="354" mass="36049">MTDRPALFPESAPAADASRHGEPTIEDVAAAAGVSIRTVSRVLNKSPKVNAQTRERIETAIAALQFRPSLRARALAMGRSFLIGLIHNDRNALVLDSIQRGIVSVSSVHGYELIVHSTPREGEAAIADTLAFAGRSRVDGLIVLPPISGVAGLAQALEAAKVPAVAVSAVPLDGFAGVVLSDERGAGAQVARHLLGLGHRRLGLVNGPEDMASARERRAGFLAEIATVPDARVAEAAGDYGFAAGIAAAEALLAAPDAPTAIFAANDIMAAGVLKVAARRGIAVPGQLSVVGFDGSMLAQMVSPALTSVTRPFGAIAAAATGDLIARIEGGSPPPPFHPELMLTPAESSGPVPG</sequence>
<dbReference type="RefSeq" id="WP_309805904.1">
    <property type="nucleotide sequence ID" value="NZ_JAVDRD010000008.1"/>
</dbReference>
<dbReference type="InterPro" id="IPR010982">
    <property type="entry name" value="Lambda_DNA-bd_dom_sf"/>
</dbReference>
<keyword evidence="3" id="KW-0804">Transcription</keyword>